<name>A0A5B8R6Y2_9ZZZZ</name>
<evidence type="ECO:0000256" key="3">
    <source>
        <dbReference type="ARBA" id="ARBA00022679"/>
    </source>
</evidence>
<dbReference type="PANTHER" id="PTHR43619:SF2">
    <property type="entry name" value="S-ADENOSYL-L-METHIONINE-DEPENDENT METHYLTRANSFERASES SUPERFAMILY PROTEIN"/>
    <property type="match status" value="1"/>
</dbReference>
<comment type="similarity">
    <text evidence="1">Belongs to the UPF0677 family.</text>
</comment>
<dbReference type="SUPFAM" id="SSF53335">
    <property type="entry name" value="S-adenosyl-L-methionine-dependent methyltransferases"/>
    <property type="match status" value="1"/>
</dbReference>
<protein>
    <recommendedName>
        <fullName evidence="5">S-adenosyl-L-methionine-dependent methyltransferase</fullName>
    </recommendedName>
</protein>
<dbReference type="NCBIfam" id="TIGR00027">
    <property type="entry name" value="mthyl_TIGR00027"/>
    <property type="match status" value="1"/>
</dbReference>
<dbReference type="InterPro" id="IPR011610">
    <property type="entry name" value="SAM_mthyl_Trfase_ML2640-like"/>
</dbReference>
<keyword evidence="3" id="KW-0808">Transferase</keyword>
<keyword evidence="2" id="KW-0489">Methyltransferase</keyword>
<evidence type="ECO:0000313" key="4">
    <source>
        <dbReference type="EMBL" id="QEA04410.1"/>
    </source>
</evidence>
<evidence type="ECO:0000256" key="1">
    <source>
        <dbReference type="ARBA" id="ARBA00008138"/>
    </source>
</evidence>
<dbReference type="InterPro" id="IPR029063">
    <property type="entry name" value="SAM-dependent_MTases_sf"/>
</dbReference>
<dbReference type="InterPro" id="IPR007213">
    <property type="entry name" value="Ppm1/Ppm2/Tcmp"/>
</dbReference>
<proteinExistence type="inferred from homology"/>
<dbReference type="PANTHER" id="PTHR43619">
    <property type="entry name" value="S-ADENOSYL-L-METHIONINE-DEPENDENT METHYLTRANSFERASE YKTD-RELATED"/>
    <property type="match status" value="1"/>
</dbReference>
<evidence type="ECO:0000256" key="2">
    <source>
        <dbReference type="ARBA" id="ARBA00022603"/>
    </source>
</evidence>
<dbReference type="Gene3D" id="3.40.50.150">
    <property type="entry name" value="Vaccinia Virus protein VP39"/>
    <property type="match status" value="1"/>
</dbReference>
<dbReference type="EMBL" id="MN079083">
    <property type="protein sequence ID" value="QEA04410.1"/>
    <property type="molecule type" value="Genomic_DNA"/>
</dbReference>
<accession>A0A5B8R6Y2</accession>
<organism evidence="4">
    <name type="scientific">uncultured organism</name>
    <dbReference type="NCBI Taxonomy" id="155900"/>
    <lineage>
        <taxon>unclassified sequences</taxon>
        <taxon>environmental samples</taxon>
    </lineage>
</organism>
<dbReference type="GO" id="GO:0032259">
    <property type="term" value="P:methylation"/>
    <property type="evidence" value="ECO:0007669"/>
    <property type="project" value="UniProtKB-KW"/>
</dbReference>
<sequence length="291" mass="30584">MTSPVNAPVAGQESPSARRVAIARAVHQLLDEPLVLEDRLALPVLGAETAQTVRDDPFPFNDLPARTMRAAVVARTRLAEDALHDAVNEGVRQCVVLGAGLDTLACRNPYADAGLRCFEVDVPGAAALKRARLAGAGVAVPASAVFVSADLCRDDPVAALAADGFDAAAPACVVCMGVTPYLPRPAVLDLLAALAACAPGSRIVFDHRVEAGLLTPMERLMAGHAAESFAAMGEPWLSDFQPAALVRYLSDLGFTDVAEVDPAALNARYFHRRRDGLQTAGGGFRILTARR</sequence>
<dbReference type="Pfam" id="PF04072">
    <property type="entry name" value="LCM"/>
    <property type="match status" value="1"/>
</dbReference>
<evidence type="ECO:0008006" key="5">
    <source>
        <dbReference type="Google" id="ProtNLM"/>
    </source>
</evidence>
<dbReference type="GO" id="GO:0008168">
    <property type="term" value="F:methyltransferase activity"/>
    <property type="evidence" value="ECO:0007669"/>
    <property type="project" value="UniProtKB-KW"/>
</dbReference>
<dbReference type="AlphaFoldDB" id="A0A5B8R6Y2"/>
<gene>
    <name evidence="4" type="ORF">KBTEX_00718</name>
</gene>
<reference evidence="4" key="1">
    <citation type="submission" date="2019-06" db="EMBL/GenBank/DDBJ databases">
        <authorList>
            <person name="Murdoch R.W."/>
            <person name="Fathepure B."/>
        </authorList>
    </citation>
    <scope>NUCLEOTIDE SEQUENCE</scope>
</reference>